<name>A0A194VMC4_CYTMA</name>
<keyword evidence="2" id="KW-1185">Reference proteome</keyword>
<dbReference type="Proteomes" id="UP000078559">
    <property type="component" value="Chromosome 1"/>
</dbReference>
<accession>A0A194VMC4</accession>
<evidence type="ECO:0000313" key="1">
    <source>
        <dbReference type="EMBL" id="KUI65108.1"/>
    </source>
</evidence>
<dbReference type="AlphaFoldDB" id="A0A194VMC4"/>
<reference evidence="1" key="1">
    <citation type="submission" date="2014-12" db="EMBL/GenBank/DDBJ databases">
        <title>Genome Sequence of Valsa Canker Pathogens Uncovers a Specific Adaption of Colonization on Woody Bark.</title>
        <authorList>
            <person name="Yin Z."/>
            <person name="Liu H."/>
            <person name="Gao X."/>
            <person name="Li Z."/>
            <person name="Song N."/>
            <person name="Ke X."/>
            <person name="Dai Q."/>
            <person name="Wu Y."/>
            <person name="Sun Y."/>
            <person name="Xu J.-R."/>
            <person name="Kang Z.K."/>
            <person name="Wang L."/>
            <person name="Huang L."/>
        </authorList>
    </citation>
    <scope>NUCLEOTIDE SEQUENCE [LARGE SCALE GENOMIC DNA]</scope>
    <source>
        <strain evidence="1">03-8</strain>
    </source>
</reference>
<organism evidence="1 2">
    <name type="scientific">Cytospora mali</name>
    <name type="common">Apple Valsa canker fungus</name>
    <name type="synonym">Valsa mali</name>
    <dbReference type="NCBI Taxonomy" id="578113"/>
    <lineage>
        <taxon>Eukaryota</taxon>
        <taxon>Fungi</taxon>
        <taxon>Dikarya</taxon>
        <taxon>Ascomycota</taxon>
        <taxon>Pezizomycotina</taxon>
        <taxon>Sordariomycetes</taxon>
        <taxon>Sordariomycetidae</taxon>
        <taxon>Diaporthales</taxon>
        <taxon>Cytosporaceae</taxon>
        <taxon>Cytospora</taxon>
    </lineage>
</organism>
<protein>
    <submittedName>
        <fullName evidence="1">Uncharacterized protein</fullName>
    </submittedName>
</protein>
<gene>
    <name evidence="1" type="ORF">VM1G_11329</name>
</gene>
<dbReference type="EMBL" id="CM003098">
    <property type="protein sequence ID" value="KUI65108.1"/>
    <property type="molecule type" value="Genomic_DNA"/>
</dbReference>
<proteinExistence type="predicted"/>
<sequence length="261" mass="27589">MLSYHVESCSGSAGKAFRETPGTPCSDSCDRVKGGLLGLCALSALSSSSIRSTSSTSAVVSLESSKVDRTPFKDDTISSGPGGRVLFPSCLSSPPSRYPSASGPLTRILGATRRGGVGEHPSVSLSLLSNPSKVGVRGRFFSVYGTPFARSYPRRDLAGVPLGCGTLPFRTGVFERLAERGEPGGHRGFARYELINCDVEVIGHWSLLIPHHGLEDGHMFLKPDLVPEGEDIALRLLALGLEGNDCRLPNLVVVLADPAQL</sequence>
<evidence type="ECO:0000313" key="2">
    <source>
        <dbReference type="Proteomes" id="UP000078559"/>
    </source>
</evidence>